<evidence type="ECO:0000313" key="3">
    <source>
        <dbReference type="EMBL" id="MPV87419.1"/>
    </source>
</evidence>
<comment type="caution">
    <text evidence="3">The sequence shown here is derived from an EMBL/GenBank/DDBJ whole genome shotgun (WGS) entry which is preliminary data.</text>
</comment>
<keyword evidence="4" id="KW-1185">Reference proteome</keyword>
<keyword evidence="2" id="KW-0812">Transmembrane</keyword>
<keyword evidence="2" id="KW-0472">Membrane</keyword>
<organism evidence="3 4">
    <name type="scientific">Georgenia ruanii</name>
    <dbReference type="NCBI Taxonomy" id="348442"/>
    <lineage>
        <taxon>Bacteria</taxon>
        <taxon>Bacillati</taxon>
        <taxon>Actinomycetota</taxon>
        <taxon>Actinomycetes</taxon>
        <taxon>Micrococcales</taxon>
        <taxon>Bogoriellaceae</taxon>
        <taxon>Georgenia</taxon>
    </lineage>
</organism>
<sequence>MSASPADAPSLWATARADAGAPPVWSARTAPVERPRGPRSGTLILGLVLAVCGAAAVVVALGYRIDLQLTLIGLLLLAAVTLLLTPLLRRGRERAPGSRT</sequence>
<reference evidence="3 4" key="1">
    <citation type="submission" date="2019-10" db="EMBL/GenBank/DDBJ databases">
        <title>Georgenia wutianyii sp. nov. and Georgenia yuyongxinii sp. nov. isolated from plateau pika (Ochotona curzoniae) in the Qinghai-Tibet plateau of China.</title>
        <authorList>
            <person name="Tian Z."/>
        </authorList>
    </citation>
    <scope>NUCLEOTIDE SEQUENCE [LARGE SCALE GENOMIC DNA]</scope>
    <source>
        <strain evidence="3 4">JCM 15130</strain>
    </source>
</reference>
<dbReference type="EMBL" id="WHPD01000432">
    <property type="protein sequence ID" value="MPV87419.1"/>
    <property type="molecule type" value="Genomic_DNA"/>
</dbReference>
<accession>A0A7J9US29</accession>
<evidence type="ECO:0000256" key="1">
    <source>
        <dbReference type="SAM" id="MobiDB-lite"/>
    </source>
</evidence>
<proteinExistence type="predicted"/>
<dbReference type="AlphaFoldDB" id="A0A7J9US29"/>
<evidence type="ECO:0000313" key="4">
    <source>
        <dbReference type="Proteomes" id="UP000429644"/>
    </source>
</evidence>
<feature type="transmembrane region" description="Helical" evidence="2">
    <location>
        <begin position="43"/>
        <end position="63"/>
    </location>
</feature>
<feature type="transmembrane region" description="Helical" evidence="2">
    <location>
        <begin position="69"/>
        <end position="88"/>
    </location>
</feature>
<keyword evidence="2" id="KW-1133">Transmembrane helix</keyword>
<protein>
    <submittedName>
        <fullName evidence="3">Uncharacterized protein</fullName>
    </submittedName>
</protein>
<dbReference type="Proteomes" id="UP000429644">
    <property type="component" value="Unassembled WGS sequence"/>
</dbReference>
<name>A0A7J9US29_9MICO</name>
<gene>
    <name evidence="3" type="ORF">GB882_01970</name>
</gene>
<feature type="region of interest" description="Disordered" evidence="1">
    <location>
        <begin position="1"/>
        <end position="21"/>
    </location>
</feature>
<evidence type="ECO:0000256" key="2">
    <source>
        <dbReference type="SAM" id="Phobius"/>
    </source>
</evidence>